<evidence type="ECO:0000256" key="1">
    <source>
        <dbReference type="ARBA" id="ARBA00004571"/>
    </source>
</evidence>
<keyword evidence="8 9" id="KW-0998">Cell outer membrane</keyword>
<evidence type="ECO:0000256" key="6">
    <source>
        <dbReference type="ARBA" id="ARBA00023077"/>
    </source>
</evidence>
<dbReference type="PANTHER" id="PTHR30069:SF41">
    <property type="entry name" value="HEME_HEMOPEXIN UTILIZATION PROTEIN C"/>
    <property type="match status" value="1"/>
</dbReference>
<dbReference type="GO" id="GO:0044718">
    <property type="term" value="P:siderophore transmembrane transport"/>
    <property type="evidence" value="ECO:0007669"/>
    <property type="project" value="TreeGrafter"/>
</dbReference>
<evidence type="ECO:0000256" key="8">
    <source>
        <dbReference type="ARBA" id="ARBA00023237"/>
    </source>
</evidence>
<accession>A0A7Y5EGV9</accession>
<dbReference type="Gene3D" id="2.40.170.20">
    <property type="entry name" value="TonB-dependent receptor, beta-barrel domain"/>
    <property type="match status" value="1"/>
</dbReference>
<dbReference type="SUPFAM" id="SSF56935">
    <property type="entry name" value="Porins"/>
    <property type="match status" value="1"/>
</dbReference>
<dbReference type="Proteomes" id="UP000523161">
    <property type="component" value="Unassembled WGS sequence"/>
</dbReference>
<dbReference type="Gene3D" id="2.170.130.10">
    <property type="entry name" value="TonB-dependent receptor, plug domain"/>
    <property type="match status" value="1"/>
</dbReference>
<evidence type="ECO:0000256" key="10">
    <source>
        <dbReference type="RuleBase" id="RU003357"/>
    </source>
</evidence>
<evidence type="ECO:0000256" key="3">
    <source>
        <dbReference type="ARBA" id="ARBA00022448"/>
    </source>
</evidence>
<gene>
    <name evidence="14" type="ORF">HRH59_04210</name>
</gene>
<keyword evidence="7 9" id="KW-0472">Membrane</keyword>
<feature type="chain" id="PRO_5030782963" evidence="11">
    <location>
        <begin position="22"/>
        <end position="644"/>
    </location>
</feature>
<dbReference type="GO" id="GO:0009279">
    <property type="term" value="C:cell outer membrane"/>
    <property type="evidence" value="ECO:0007669"/>
    <property type="project" value="UniProtKB-SubCell"/>
</dbReference>
<comment type="caution">
    <text evidence="14">The sequence shown here is derived from an EMBL/GenBank/DDBJ whole genome shotgun (WGS) entry which is preliminary data.</text>
</comment>
<dbReference type="AlphaFoldDB" id="A0A7Y5EGV9"/>
<dbReference type="GO" id="GO:0015344">
    <property type="term" value="F:siderophore uptake transmembrane transporter activity"/>
    <property type="evidence" value="ECO:0007669"/>
    <property type="project" value="TreeGrafter"/>
</dbReference>
<keyword evidence="6 10" id="KW-0798">TonB box</keyword>
<dbReference type="InterPro" id="IPR000531">
    <property type="entry name" value="Beta-barrel_TonB"/>
</dbReference>
<feature type="domain" description="TonB-dependent receptor plug" evidence="13">
    <location>
        <begin position="39"/>
        <end position="138"/>
    </location>
</feature>
<dbReference type="PROSITE" id="PS52016">
    <property type="entry name" value="TONB_DEPENDENT_REC_3"/>
    <property type="match status" value="1"/>
</dbReference>
<dbReference type="InterPro" id="IPR037066">
    <property type="entry name" value="Plug_dom_sf"/>
</dbReference>
<evidence type="ECO:0000313" key="15">
    <source>
        <dbReference type="Proteomes" id="UP000523161"/>
    </source>
</evidence>
<proteinExistence type="inferred from homology"/>
<protein>
    <submittedName>
        <fullName evidence="14">TonB-dependent receptor</fullName>
    </submittedName>
</protein>
<dbReference type="InterPro" id="IPR039426">
    <property type="entry name" value="TonB-dep_rcpt-like"/>
</dbReference>
<keyword evidence="15" id="KW-1185">Reference proteome</keyword>
<evidence type="ECO:0000256" key="11">
    <source>
        <dbReference type="SAM" id="SignalP"/>
    </source>
</evidence>
<evidence type="ECO:0000259" key="13">
    <source>
        <dbReference type="Pfam" id="PF07715"/>
    </source>
</evidence>
<sequence length="644" mass="70980">MSLRYSLLAVAVAAASAQALANTGSSELETIEVVGKRITAERLILTDDDWQKRQAQDLEDLFAEQAALSVGGGLGVAQKIYLNGIEDLLLNVSIDGAVQSGSMFHHIGRLTLEPELLRQVEVQAGPGDATQGAGALGGSIDFITKDASDLLLPGERFAGLAKAGYSSVNDGQKYNLTLAGMLSDNWGMIGSFSDVDSKLMQDGAGIKQPGTAAEQQFGFAKLTGQLTEHQTVRFSFERATDDGLRAQRPNWQVSSWNAVYPLQTVRSTSAVNYQFNPDSVLVDVKLALFHSDTKLKQNARFGLYQGDIQNQGLDLRNSSRLGTHQLEYGIDYRHEETGLTALEDPTVPPDGEKARVIGVFLQDYWDITPRLRLNAGARFDDYKVDDANQQRLTSDGISPNLGLSWQQTTNWRLYGGYSSALRGRLTTNSFVLDSRSNSEGLQAEEAHHWQLGSEWRQGNWQLNANLFQTDIDDAISEVSRVYQNIGDVETKGYNVQLRYRLQDFSASASVNQARARLNGERMNGYDHGALGTTLGRTWVLRLEYALSDTLLTGWGSRAVEGEHDIPTSAGLVQQPGYAVHDVFVRWQPAMLNGLTLNLTVRNLLDKFYRDHATVADFGHLPDFEGLAGLPEAGRDLRLEARWQF</sequence>
<dbReference type="RefSeq" id="WP_173500021.1">
    <property type="nucleotide sequence ID" value="NZ_JABSOD010000003.1"/>
</dbReference>
<evidence type="ECO:0000313" key="14">
    <source>
        <dbReference type="EMBL" id="NRQ41774.1"/>
    </source>
</evidence>
<feature type="signal peptide" evidence="11">
    <location>
        <begin position="1"/>
        <end position="21"/>
    </location>
</feature>
<feature type="domain" description="TonB-dependent receptor-like beta-barrel" evidence="12">
    <location>
        <begin position="241"/>
        <end position="603"/>
    </location>
</feature>
<dbReference type="InterPro" id="IPR036942">
    <property type="entry name" value="Beta-barrel_TonB_sf"/>
</dbReference>
<dbReference type="PANTHER" id="PTHR30069">
    <property type="entry name" value="TONB-DEPENDENT OUTER MEMBRANE RECEPTOR"/>
    <property type="match status" value="1"/>
</dbReference>
<reference evidence="14 15" key="1">
    <citation type="submission" date="2020-06" db="EMBL/GenBank/DDBJ databases">
        <title>Rheinheimera sp. nov., a marine bacterium isolated from coastal.</title>
        <authorList>
            <person name="Yu Q."/>
            <person name="Qi Y."/>
            <person name="Pu J."/>
        </authorList>
    </citation>
    <scope>NUCLEOTIDE SEQUENCE [LARGE SCALE GENOMIC DNA]</scope>
    <source>
        <strain evidence="14 15">YQF-2</strain>
    </source>
</reference>
<organism evidence="14 15">
    <name type="scientific">Rheinheimera lutimaris</name>
    <dbReference type="NCBI Taxonomy" id="2740584"/>
    <lineage>
        <taxon>Bacteria</taxon>
        <taxon>Pseudomonadati</taxon>
        <taxon>Pseudomonadota</taxon>
        <taxon>Gammaproteobacteria</taxon>
        <taxon>Chromatiales</taxon>
        <taxon>Chromatiaceae</taxon>
        <taxon>Rheinheimera</taxon>
    </lineage>
</organism>
<keyword evidence="11" id="KW-0732">Signal</keyword>
<comment type="similarity">
    <text evidence="2 9 10">Belongs to the TonB-dependent receptor family.</text>
</comment>
<evidence type="ECO:0000256" key="2">
    <source>
        <dbReference type="ARBA" id="ARBA00009810"/>
    </source>
</evidence>
<dbReference type="EMBL" id="JABSOD010000003">
    <property type="protein sequence ID" value="NRQ41774.1"/>
    <property type="molecule type" value="Genomic_DNA"/>
</dbReference>
<keyword evidence="14" id="KW-0675">Receptor</keyword>
<evidence type="ECO:0000256" key="7">
    <source>
        <dbReference type="ARBA" id="ARBA00023136"/>
    </source>
</evidence>
<evidence type="ECO:0000259" key="12">
    <source>
        <dbReference type="Pfam" id="PF00593"/>
    </source>
</evidence>
<name>A0A7Y5EGV9_9GAMM</name>
<keyword evidence="5 9" id="KW-0812">Transmembrane</keyword>
<comment type="subcellular location">
    <subcellularLocation>
        <location evidence="1 9">Cell outer membrane</location>
        <topology evidence="1 9">Multi-pass membrane protein</topology>
    </subcellularLocation>
</comment>
<evidence type="ECO:0000256" key="9">
    <source>
        <dbReference type="PROSITE-ProRule" id="PRU01360"/>
    </source>
</evidence>
<dbReference type="InterPro" id="IPR012910">
    <property type="entry name" value="Plug_dom"/>
</dbReference>
<dbReference type="Pfam" id="PF07715">
    <property type="entry name" value="Plug"/>
    <property type="match status" value="1"/>
</dbReference>
<dbReference type="Pfam" id="PF00593">
    <property type="entry name" value="TonB_dep_Rec_b-barrel"/>
    <property type="match status" value="1"/>
</dbReference>
<keyword evidence="3 9" id="KW-0813">Transport</keyword>
<dbReference type="CDD" id="cd01347">
    <property type="entry name" value="ligand_gated_channel"/>
    <property type="match status" value="1"/>
</dbReference>
<evidence type="ECO:0000256" key="4">
    <source>
        <dbReference type="ARBA" id="ARBA00022452"/>
    </source>
</evidence>
<keyword evidence="4 9" id="KW-1134">Transmembrane beta strand</keyword>
<evidence type="ECO:0000256" key="5">
    <source>
        <dbReference type="ARBA" id="ARBA00022692"/>
    </source>
</evidence>